<keyword evidence="1" id="KW-0175">Coiled coil</keyword>
<keyword evidence="3" id="KW-0472">Membrane</keyword>
<name>A0A061BLS9_BABBI</name>
<feature type="transmembrane region" description="Helical" evidence="3">
    <location>
        <begin position="1919"/>
        <end position="1940"/>
    </location>
</feature>
<feature type="compositionally biased region" description="Low complexity" evidence="2">
    <location>
        <begin position="89"/>
        <end position="102"/>
    </location>
</feature>
<feature type="coiled-coil region" evidence="1">
    <location>
        <begin position="388"/>
        <end position="463"/>
    </location>
</feature>
<evidence type="ECO:0000256" key="3">
    <source>
        <dbReference type="SAM" id="Phobius"/>
    </source>
</evidence>
<reference evidence="4" key="1">
    <citation type="journal article" date="2014" name="Nucleic Acids Res.">
        <title>The evolutionary dynamics of variant antigen genes in Babesia reveal a history of genomic innovation underlying host-parasite interaction.</title>
        <authorList>
            <person name="Jackson A.P."/>
            <person name="Otto T.D."/>
            <person name="Darby A."/>
            <person name="Ramaprasad A."/>
            <person name="Xia D."/>
            <person name="Echaide I.E."/>
            <person name="Farber M."/>
            <person name="Gahlot S."/>
            <person name="Gamble J."/>
            <person name="Gupta D."/>
            <person name="Gupta Y."/>
            <person name="Jackson L."/>
            <person name="Malandrin L."/>
            <person name="Malas T.B."/>
            <person name="Moussa E."/>
            <person name="Nair M."/>
            <person name="Reid AJ."/>
            <person name="Sanders M."/>
            <person name="Sharma J."/>
            <person name="Tracey A."/>
            <person name="Quail M.A."/>
            <person name="Weir W."/>
            <person name="Wastling J.M."/>
            <person name="Hall N."/>
            <person name="Willadsen P."/>
            <person name="Lingelbach K."/>
            <person name="Shiels B."/>
            <person name="Tait A."/>
            <person name="Berriman M."/>
            <person name="Allred D.R."/>
            <person name="Pain A."/>
        </authorList>
    </citation>
    <scope>NUCLEOTIDE SEQUENCE</scope>
    <source>
        <strain evidence="4">Bond</strain>
    </source>
</reference>
<dbReference type="RefSeq" id="XP_012770774.1">
    <property type="nucleotide sequence ID" value="XM_012915320.1"/>
</dbReference>
<feature type="region of interest" description="Disordered" evidence="2">
    <location>
        <begin position="86"/>
        <end position="108"/>
    </location>
</feature>
<evidence type="ECO:0000313" key="4">
    <source>
        <dbReference type="EMBL" id="CDR71831.1"/>
    </source>
</evidence>
<keyword evidence="3" id="KW-1133">Transmembrane helix</keyword>
<accession>A0A061BLS9</accession>
<organism evidence="4">
    <name type="scientific">Babesia bigemina</name>
    <dbReference type="NCBI Taxonomy" id="5866"/>
    <lineage>
        <taxon>Eukaryota</taxon>
        <taxon>Sar</taxon>
        <taxon>Alveolata</taxon>
        <taxon>Apicomplexa</taxon>
        <taxon>Aconoidasida</taxon>
        <taxon>Piroplasmida</taxon>
        <taxon>Babesiidae</taxon>
        <taxon>Babesia</taxon>
    </lineage>
</organism>
<proteinExistence type="predicted"/>
<dbReference type="KEGG" id="bbig:BBBOND_0004900"/>
<evidence type="ECO:0000256" key="1">
    <source>
        <dbReference type="SAM" id="Coils"/>
    </source>
</evidence>
<evidence type="ECO:0008006" key="5">
    <source>
        <dbReference type="Google" id="ProtNLM"/>
    </source>
</evidence>
<sequence>MALTPSSLALATLLDSLADFESVKKAVENAIIAVINSNEELKNDYSSHVTNLSESVNSADQAVDTRKISELSERVSKEIQRLEDQLKQPNNHLNNLPSSPTPSADPDKLQSKLDALKEVEKLCEFLTNRNNASNDPKNLLDNLCSGLETFLGFNKDSKGYDGSGIVYSDLDRLCDGVMGFLYGVLDAVKDDDAVKTYDNMMAKKLNEVLDLLTKNIGTGRDGLAVSVTQVKGWLEGYEGEVNEKTENVKNELAWLINNINGNYKNKINENSSLTDQLSAWSEVIGNIDFDVTKIEEEKISKLDKALKEKVMHKVDTVKRSVKMLKESAKSGDVMDYARRVDESLEAEEKEIVKKIDTQCECVKDRLHSEFYNIDQRVTALKKTKDGHIEHIQNLISGAQQEIQTLENRINEHYKAELERKFEILDLEMAKIKAAPGIQTAAERSRLHKEIDDIKKAAQGMRKEFEMELINVKKTVAGAVNGSGSDGLIQRIKSAVIGLKKNIEDDLKSLKNKIDGAMKEYVKGYINAVSEKVKEIKGHVGDIGKPFNDEARKSIDFNWNILRAQTNRRLSEMYEKKAGKNSGHLGGLLDKVREYAKGLGLKLKQDKGTIDTWLNRVLTDNAAVNNYISSYLRFNETTHGRSFNPQYNGRQSGAESVKEAIRTKLMYELKNISVAGPSGDGSKMEDILQEISEMFQNVAKQIDTTESNKAELIITKIEGDLGVSSFTSNSDYQTYKGYLTWAIRTTLLQVSLIAKQIGEEIKAVLQDSNIQESVDEAIKKINSIKEQLDLDGSEQKHGKQMQKALDTVKTSIDQLQNDFHKSRQDTTSSTYVAGSNTVNVGDGVKSTIENILNGKIGPDSKIMFDDIMTNYNANTTEKSNLQTSITAIETTVKRAMQQDKDEINTHQLNSYDEEHRKYASGVSALEHTVEHLETLPQKVAIARQAAMKNIDALNNEVSAIRTIMAKYVEPSVTTASLELDKTIETFQTLLHEVHENARGGVSQMKKTLHHKVQSTFTMITNQVRTLFSDAHKADLAALKTLVEGQKEEIEKIIRSAKITGVMGLIRKMHTNKSDFEQISEFVTPVKLKAVPTKEDFTGMSSHFRKIVDSVLEYTEYQVSTSSGDPHKRLPTDQSEKVRHLKDAFDALLHYLKQNGDSTRQYLFDHHFDDLLASLNSLVTSLSPTFTSPSPLLAPLKSGLSNFAQQLGHAYVNRYSGKHFNGGLIVTKTITDDTKQPPNSPKTIEELTPEGRNCAKVCLTIVEILVNDFEKLFTATGGNKKMQINLDEGNRLGVFFRAKGYDVAEGASTQDGELQNSSDMTGEKIRELCDYTITVRNSGEYDPKTQQLQAIDRGVTTFDRWIRYLYVYLSNYRTVCHLKHIAKPRTPTTINQMLHWVNGLPYTTVYNELTVQGFGELFEKQEEEEPVEGEIVIKTDDDDTLEAYPEDITAEKMRDTLTDVCRFTDRVLVCILGHGHAEGRYACDFSTNPDGLLYPSNASACLDMLVDILKRLYEQFYFLFIQCSREKDNVSWRDCWYGRHVGGSDWRCNEKQCINQMVNQSADQKANQSCGQTCDRHPSCGLKSPLQSFLEDGLPGFLPHSIKKPGCKLDCTVSNHRGLPCKTPMGFGDISLTASRASRGERMMKLLDMFCGQQTSPLTKLCGYFNCLLQMPPQTLGDMFAFYHNLLVDWNGAAKGLIDGPKHKKSAFFSAVTSANFGIEYPELDVSTLFFTSNHTGNGGNGDLLCLLSCGSASLTTTCGRYLQPFGMNTWTVFSEKHADKYLSWIVYITETFYYLLEQLLKECCRNCTSSQSRCNGKVCPKTCQVKYTSEETKSQSVSTIHHTKDCKSIAYCPFTRPTLCKYGFVFKSLSNMSGTSGDSTKRTCKDLCHALQNVLLKGKVLGEFTHVTIPEFLWNIRSKFFWLNVALWLLSFLYLIHIMVIRLDLLHIKSHLHSPSSHRIAAQSLLAAARVGRLSKISYLQP</sequence>
<dbReference type="VEuPathDB" id="PiroplasmaDB:BBBOND_0004900"/>
<dbReference type="GeneID" id="24562048"/>
<gene>
    <name evidence="4" type="ORF">BBBOND_0004900</name>
</gene>
<protein>
    <recommendedName>
        <fullName evidence="5">C3H1-type domain-containing protein</fullName>
    </recommendedName>
</protein>
<reference evidence="4" key="2">
    <citation type="submission" date="2014-06" db="EMBL/GenBank/DDBJ databases">
        <authorList>
            <person name="Aslett M."/>
            <person name="De Silva Nishadi"/>
        </authorList>
    </citation>
    <scope>NUCLEOTIDE SEQUENCE</scope>
    <source>
        <strain evidence="4">Bond</strain>
    </source>
</reference>
<keyword evidence="3" id="KW-0812">Transmembrane</keyword>
<dbReference type="EMBL" id="LK055195">
    <property type="protein sequence ID" value="CDR71831.1"/>
    <property type="molecule type" value="Genomic_DNA"/>
</dbReference>
<evidence type="ECO:0000256" key="2">
    <source>
        <dbReference type="SAM" id="MobiDB-lite"/>
    </source>
</evidence>